<dbReference type="EMBL" id="AP026867">
    <property type="protein sequence ID" value="BDS15283.1"/>
    <property type="molecule type" value="Genomic_DNA"/>
</dbReference>
<dbReference type="Gene3D" id="2.60.40.1120">
    <property type="entry name" value="Carboxypeptidase-like, regulatory domain"/>
    <property type="match status" value="1"/>
</dbReference>
<dbReference type="SUPFAM" id="SSF49464">
    <property type="entry name" value="Carboxypeptidase regulatory domain-like"/>
    <property type="match status" value="1"/>
</dbReference>
<dbReference type="AlphaFoldDB" id="A0A915YL91"/>
<accession>A0A915YL91</accession>
<dbReference type="RefSeq" id="WP_264790449.1">
    <property type="nucleotide sequence ID" value="NZ_AP026867.1"/>
</dbReference>
<proteinExistence type="predicted"/>
<dbReference type="KEGG" id="aup:AsAng_0060670"/>
<organism evidence="1 2">
    <name type="scientific">Aureispira anguillae</name>
    <dbReference type="NCBI Taxonomy" id="2864201"/>
    <lineage>
        <taxon>Bacteria</taxon>
        <taxon>Pseudomonadati</taxon>
        <taxon>Bacteroidota</taxon>
        <taxon>Saprospiria</taxon>
        <taxon>Saprospirales</taxon>
        <taxon>Saprospiraceae</taxon>
        <taxon>Aureispira</taxon>
    </lineage>
</organism>
<name>A0A915YL91_9BACT</name>
<dbReference type="Gene3D" id="2.170.130.10">
    <property type="entry name" value="TonB-dependent receptor, plug domain"/>
    <property type="match status" value="1"/>
</dbReference>
<dbReference type="InterPro" id="IPR008969">
    <property type="entry name" value="CarboxyPept-like_regulatory"/>
</dbReference>
<evidence type="ECO:0000313" key="1">
    <source>
        <dbReference type="EMBL" id="BDS15283.1"/>
    </source>
</evidence>
<keyword evidence="1" id="KW-0675">Receptor</keyword>
<keyword evidence="2" id="KW-1185">Reference proteome</keyword>
<dbReference type="SUPFAM" id="SSF56935">
    <property type="entry name" value="Porins"/>
    <property type="match status" value="1"/>
</dbReference>
<protein>
    <submittedName>
        <fullName evidence="1">TonB-dependent receptor</fullName>
    </submittedName>
</protein>
<sequence length="800" mass="89250">MKYLLLSFFILLQVESISAQKRKKETKPAPILTHYTQTVRGIIIDKETQQPLVGANIELIHIDSILGTSSDIDGKFKLENVPVGRRSLAITYLGYKEQIISNLEVITGHEKVLTIALEEEAFTSTVVTVIANQQDKDKAINEMALSSVRQFRIEESERYAGSRADVSRMAANYAGVAAPNDNRNDIIIRGNSPLGLLWRLEGVDIPNPNHFGGFGTTGGPVSMLNSNVLASSDFFTGAFPAEYGNANAGVFDLKMRKGNNEKFQFLGQLGFNGIELGAEGPLSKKKGHSFLANYRYSTLGLFKLMGINFGLIGTPEYQDLNFKFHFPDAKIGTFTVFGLGGISAINLLESTLDKDKIDGGFGEDLRNGTQMAVLGVSHLYFLTDKSYLKSTIAGTLQREWSTISKLDQNNENPDYFYGGSFLQTKAMARITYHNKLNARFNIKAGLTGNYYFAKFLDSVQIAPIGFVPIRDFEGHAGMTQVFLQGKYKITPFMSAVAGVYSQWLMHNNSVSVEPRFAIQFKASQSTRFALAYGRHAQSQPFPIYFTQSRIGQDAYVQSNLNLDFTYSNHAVFSYDQSIGADFRVKLEAYFQHITNAPVQSVPSTYSLLNYGTSFGLTHVDSLVNAGLGRNYGVELTLEKFFTKGYYFLVTASLFQSEYQGSDQQWHSTAFNSNYVANALGGYEVKIGKKKNLALAFNLKMTVAGGRRYTPIDLEASNRVGAVTYVENSTNSARYPTYLKPDLQIVFRNNSKHYSEVYTLSLENFINYKNILNQDYDAVNKTIKTIFQLGIFPSFTYRITF</sequence>
<dbReference type="InterPro" id="IPR037066">
    <property type="entry name" value="Plug_dom_sf"/>
</dbReference>
<gene>
    <name evidence="1" type="ORF">AsAng_0060670</name>
</gene>
<reference evidence="1" key="1">
    <citation type="submission" date="2022-09" db="EMBL/GenBank/DDBJ databases">
        <title>Aureispira anguillicida sp. nov., isolated from Leptocephalus of Japanese eel Anguilla japonica.</title>
        <authorList>
            <person name="Yuasa K."/>
            <person name="Mekata T."/>
            <person name="Ikunari K."/>
        </authorList>
    </citation>
    <scope>NUCLEOTIDE SEQUENCE</scope>
    <source>
        <strain evidence="1">EL160426</strain>
    </source>
</reference>
<dbReference type="Pfam" id="PF13715">
    <property type="entry name" value="CarbopepD_reg_2"/>
    <property type="match status" value="1"/>
</dbReference>
<dbReference type="Proteomes" id="UP001060919">
    <property type="component" value="Chromosome"/>
</dbReference>
<evidence type="ECO:0000313" key="2">
    <source>
        <dbReference type="Proteomes" id="UP001060919"/>
    </source>
</evidence>